<comment type="caution">
    <text evidence="1">The sequence shown here is derived from an EMBL/GenBank/DDBJ whole genome shotgun (WGS) entry which is preliminary data.</text>
</comment>
<protein>
    <submittedName>
        <fullName evidence="1">Uncharacterized protein</fullName>
    </submittedName>
</protein>
<dbReference type="Proteomes" id="UP001162164">
    <property type="component" value="Unassembled WGS sequence"/>
</dbReference>
<evidence type="ECO:0000313" key="1">
    <source>
        <dbReference type="EMBL" id="KAJ8974099.1"/>
    </source>
</evidence>
<keyword evidence="2" id="KW-1185">Reference proteome</keyword>
<reference evidence="1" key="1">
    <citation type="journal article" date="2023" name="Insect Mol. Biol.">
        <title>Genome sequencing provides insights into the evolution of gene families encoding plant cell wall-degrading enzymes in longhorned beetles.</title>
        <authorList>
            <person name="Shin N.R."/>
            <person name="Okamura Y."/>
            <person name="Kirsch R."/>
            <person name="Pauchet Y."/>
        </authorList>
    </citation>
    <scope>NUCLEOTIDE SEQUENCE</scope>
    <source>
        <strain evidence="1">MMC_N1</strain>
    </source>
</reference>
<sequence length="148" mass="16250">MKYSVLGSSPLAMITMQPYLAILSVALMASTAKAGQILGAYNLISSPLVLPQTYDSLQFSHGSLPGIFPASQPPTDLAHPAVVENAIAESQLPPGLLNPFYKNPAIASALAKESWFTNKESPVRHREAERIPREEIYKIVSRLQHRRR</sequence>
<name>A0ABQ9J890_9CUCU</name>
<proteinExistence type="predicted"/>
<organism evidence="1 2">
    <name type="scientific">Molorchus minor</name>
    <dbReference type="NCBI Taxonomy" id="1323400"/>
    <lineage>
        <taxon>Eukaryota</taxon>
        <taxon>Metazoa</taxon>
        <taxon>Ecdysozoa</taxon>
        <taxon>Arthropoda</taxon>
        <taxon>Hexapoda</taxon>
        <taxon>Insecta</taxon>
        <taxon>Pterygota</taxon>
        <taxon>Neoptera</taxon>
        <taxon>Endopterygota</taxon>
        <taxon>Coleoptera</taxon>
        <taxon>Polyphaga</taxon>
        <taxon>Cucujiformia</taxon>
        <taxon>Chrysomeloidea</taxon>
        <taxon>Cerambycidae</taxon>
        <taxon>Lamiinae</taxon>
        <taxon>Monochamini</taxon>
        <taxon>Molorchus</taxon>
    </lineage>
</organism>
<gene>
    <name evidence="1" type="ORF">NQ317_018946</name>
</gene>
<accession>A0ABQ9J890</accession>
<dbReference type="EMBL" id="JAPWTJ010001056">
    <property type="protein sequence ID" value="KAJ8974099.1"/>
    <property type="molecule type" value="Genomic_DNA"/>
</dbReference>
<evidence type="ECO:0000313" key="2">
    <source>
        <dbReference type="Proteomes" id="UP001162164"/>
    </source>
</evidence>